<dbReference type="RefSeq" id="WP_006803079.1">
    <property type="nucleotide sequence ID" value="NZ_CABKOI010000019.1"/>
</dbReference>
<proteinExistence type="predicted"/>
<dbReference type="GO" id="GO:0004150">
    <property type="term" value="F:dihydroneopterin aldolase activity"/>
    <property type="evidence" value="ECO:0007669"/>
    <property type="project" value="InterPro"/>
</dbReference>
<accession>A0A2N3PH69</accession>
<organism evidence="2 3">
    <name type="scientific">Helicobacter winghamensis</name>
    <dbReference type="NCBI Taxonomy" id="157268"/>
    <lineage>
        <taxon>Bacteria</taxon>
        <taxon>Pseudomonadati</taxon>
        <taxon>Campylobacterota</taxon>
        <taxon>Epsilonproteobacteria</taxon>
        <taxon>Campylobacterales</taxon>
        <taxon>Helicobacteraceae</taxon>
        <taxon>Helicobacter</taxon>
    </lineage>
</organism>
<dbReference type="STRING" id="556267.HWAG_01383"/>
<dbReference type="SMART" id="SM00905">
    <property type="entry name" value="FolB"/>
    <property type="match status" value="1"/>
</dbReference>
<dbReference type="AlphaFoldDB" id="A0A2N3PH69"/>
<keyword evidence="3" id="KW-1185">Reference proteome</keyword>
<sequence length="105" mass="12624">MWKIALEDLELECIIGILPFEREKKQKIRVNAEFLIEGEYLDYCLLREHIVIAFAREFGLLEEAHKYFLSTLPKEFPQIKEFWIKITKLEIFSDCKVSITSYYKE</sequence>
<reference evidence="2 3" key="1">
    <citation type="submission" date="2016-07" db="EMBL/GenBank/DDBJ databases">
        <title>Detection of Helicobacter winghamensis from caecal content of red fox (Vulpes vulpes).</title>
        <authorList>
            <person name="Zanoni R.G."/>
            <person name="Florio D."/>
            <person name="Caffara M."/>
            <person name="Renzi M."/>
            <person name="Parisi A."/>
            <person name="Pasquali F."/>
            <person name="Manfreda G."/>
        </authorList>
    </citation>
    <scope>NUCLEOTIDE SEQUENCE [LARGE SCALE GENOMIC DNA]</scope>
    <source>
        <strain evidence="2 3">295_13</strain>
    </source>
</reference>
<dbReference type="Gene3D" id="3.30.1130.10">
    <property type="match status" value="1"/>
</dbReference>
<dbReference type="InterPro" id="IPR006157">
    <property type="entry name" value="FolB_dom"/>
</dbReference>
<feature type="domain" description="Dihydroneopterin aldolase/epimerase" evidence="1">
    <location>
        <begin position="4"/>
        <end position="103"/>
    </location>
</feature>
<gene>
    <name evidence="2" type="ORF">BCM31_05320</name>
</gene>
<dbReference type="Proteomes" id="UP000233350">
    <property type="component" value="Unassembled WGS sequence"/>
</dbReference>
<evidence type="ECO:0000313" key="3">
    <source>
        <dbReference type="Proteomes" id="UP000233350"/>
    </source>
</evidence>
<dbReference type="InterPro" id="IPR043133">
    <property type="entry name" value="GTP-CH-I_C/QueF"/>
</dbReference>
<evidence type="ECO:0000259" key="1">
    <source>
        <dbReference type="SMART" id="SM00905"/>
    </source>
</evidence>
<name>A0A2N3PH69_9HELI</name>
<dbReference type="Pfam" id="PF02152">
    <property type="entry name" value="FolB"/>
    <property type="match status" value="1"/>
</dbReference>
<dbReference type="GeneID" id="97290501"/>
<evidence type="ECO:0000313" key="2">
    <source>
        <dbReference type="EMBL" id="PKT79743.1"/>
    </source>
</evidence>
<protein>
    <recommendedName>
        <fullName evidence="1">Dihydroneopterin aldolase/epimerase domain-containing protein</fullName>
    </recommendedName>
</protein>
<dbReference type="GO" id="GO:0006760">
    <property type="term" value="P:folic acid-containing compound metabolic process"/>
    <property type="evidence" value="ECO:0007669"/>
    <property type="project" value="InterPro"/>
</dbReference>
<comment type="caution">
    <text evidence="2">The sequence shown here is derived from an EMBL/GenBank/DDBJ whole genome shotgun (WGS) entry which is preliminary data.</text>
</comment>
<dbReference type="EMBL" id="MBPK01000046">
    <property type="protein sequence ID" value="PKT79743.1"/>
    <property type="molecule type" value="Genomic_DNA"/>
</dbReference>
<dbReference type="OrthoDB" id="5373183at2"/>
<dbReference type="SUPFAM" id="SSF55620">
    <property type="entry name" value="Tetrahydrobiopterin biosynthesis enzymes-like"/>
    <property type="match status" value="1"/>
</dbReference>